<protein>
    <recommendedName>
        <fullName evidence="3 9">Gluconokinase</fullName>
        <ecNumber evidence="3 9">2.7.1.12</ecNumber>
    </recommendedName>
</protein>
<dbReference type="PANTHER" id="PTHR43442:SF3">
    <property type="entry name" value="GLUCONOKINASE-RELATED"/>
    <property type="match status" value="1"/>
</dbReference>
<dbReference type="Pfam" id="PF01202">
    <property type="entry name" value="SKI"/>
    <property type="match status" value="1"/>
</dbReference>
<feature type="compositionally biased region" description="Low complexity" evidence="10">
    <location>
        <begin position="193"/>
        <end position="204"/>
    </location>
</feature>
<reference evidence="12" key="1">
    <citation type="journal article" date="2019" name="Int. J. Syst. Evol. Microbiol.">
        <title>The Global Catalogue of Microorganisms (GCM) 10K type strain sequencing project: providing services to taxonomists for standard genome sequencing and annotation.</title>
        <authorList>
            <consortium name="The Broad Institute Genomics Platform"/>
            <consortium name="The Broad Institute Genome Sequencing Center for Infectious Disease"/>
            <person name="Wu L."/>
            <person name="Ma J."/>
        </authorList>
    </citation>
    <scope>NUCLEOTIDE SEQUENCE [LARGE SCALE GENOMIC DNA]</scope>
    <source>
        <strain evidence="12">CGMCC 4.7132</strain>
    </source>
</reference>
<dbReference type="EMBL" id="JBHSFP010000026">
    <property type="protein sequence ID" value="MFC4534848.1"/>
    <property type="molecule type" value="Genomic_DNA"/>
</dbReference>
<dbReference type="InterPro" id="IPR027417">
    <property type="entry name" value="P-loop_NTPase"/>
</dbReference>
<dbReference type="Proteomes" id="UP001596004">
    <property type="component" value="Unassembled WGS sequence"/>
</dbReference>
<dbReference type="NCBIfam" id="TIGR01313">
    <property type="entry name" value="therm_gnt_kin"/>
    <property type="match status" value="1"/>
</dbReference>
<organism evidence="11 12">
    <name type="scientific">Sphaerisporangium dianthi</name>
    <dbReference type="NCBI Taxonomy" id="1436120"/>
    <lineage>
        <taxon>Bacteria</taxon>
        <taxon>Bacillati</taxon>
        <taxon>Actinomycetota</taxon>
        <taxon>Actinomycetes</taxon>
        <taxon>Streptosporangiales</taxon>
        <taxon>Streptosporangiaceae</taxon>
        <taxon>Sphaerisporangium</taxon>
    </lineage>
</organism>
<evidence type="ECO:0000256" key="2">
    <source>
        <dbReference type="ARBA" id="ARBA00008420"/>
    </source>
</evidence>
<dbReference type="InterPro" id="IPR006001">
    <property type="entry name" value="Therm_gnt_kin"/>
</dbReference>
<name>A0ABV9CR68_9ACTN</name>
<sequence length="204" mass="21084">MNPTDPPPPTSPGPAGQTPALLVVMGVTGSGKTTVGAALAQRLRVPFADADDFHSPANVAKMSAGVPLEDADRLPWLRSIGDWLAGHAAAGGVVSCSALKRSYRDVLRDSAPQACFVHLAGDQEVVRRRVAGRPGHFMPASLVASQFAALQPLQPDEHGIVLDLTRGVEELVEDYLAAASPQRAGGAPPPGADPGDPAAPGERR</sequence>
<evidence type="ECO:0000256" key="1">
    <source>
        <dbReference type="ARBA" id="ARBA00004761"/>
    </source>
</evidence>
<proteinExistence type="inferred from homology"/>
<keyword evidence="4 9" id="KW-0808">Transferase</keyword>
<dbReference type="SUPFAM" id="SSF52540">
    <property type="entry name" value="P-loop containing nucleoside triphosphate hydrolases"/>
    <property type="match status" value="1"/>
</dbReference>
<keyword evidence="12" id="KW-1185">Reference proteome</keyword>
<dbReference type="CDD" id="cd02021">
    <property type="entry name" value="GntK"/>
    <property type="match status" value="1"/>
</dbReference>
<evidence type="ECO:0000313" key="12">
    <source>
        <dbReference type="Proteomes" id="UP001596004"/>
    </source>
</evidence>
<comment type="caution">
    <text evidence="11">The sequence shown here is derived from an EMBL/GenBank/DDBJ whole genome shotgun (WGS) entry which is preliminary data.</text>
</comment>
<evidence type="ECO:0000256" key="8">
    <source>
        <dbReference type="ARBA" id="ARBA00048090"/>
    </source>
</evidence>
<comment type="catalytic activity">
    <reaction evidence="8 9">
        <text>D-gluconate + ATP = 6-phospho-D-gluconate + ADP + H(+)</text>
        <dbReference type="Rhea" id="RHEA:19433"/>
        <dbReference type="ChEBI" id="CHEBI:15378"/>
        <dbReference type="ChEBI" id="CHEBI:18391"/>
        <dbReference type="ChEBI" id="CHEBI:30616"/>
        <dbReference type="ChEBI" id="CHEBI:58759"/>
        <dbReference type="ChEBI" id="CHEBI:456216"/>
        <dbReference type="EC" id="2.7.1.12"/>
    </reaction>
</comment>
<dbReference type="EC" id="2.7.1.12" evidence="3 9"/>
<evidence type="ECO:0000256" key="6">
    <source>
        <dbReference type="ARBA" id="ARBA00022777"/>
    </source>
</evidence>
<evidence type="ECO:0000256" key="9">
    <source>
        <dbReference type="RuleBase" id="RU363066"/>
    </source>
</evidence>
<evidence type="ECO:0000256" key="10">
    <source>
        <dbReference type="SAM" id="MobiDB-lite"/>
    </source>
</evidence>
<evidence type="ECO:0000256" key="5">
    <source>
        <dbReference type="ARBA" id="ARBA00022741"/>
    </source>
</evidence>
<evidence type="ECO:0000256" key="3">
    <source>
        <dbReference type="ARBA" id="ARBA00012054"/>
    </source>
</evidence>
<comment type="similarity">
    <text evidence="2 9">Belongs to the gluconokinase GntK/GntV family.</text>
</comment>
<evidence type="ECO:0000256" key="7">
    <source>
        <dbReference type="ARBA" id="ARBA00022840"/>
    </source>
</evidence>
<keyword evidence="6 9" id="KW-0418">Kinase</keyword>
<keyword evidence="5 9" id="KW-0547">Nucleotide-binding</keyword>
<keyword evidence="7 9" id="KW-0067">ATP-binding</keyword>
<evidence type="ECO:0000313" key="11">
    <source>
        <dbReference type="EMBL" id="MFC4534848.1"/>
    </source>
</evidence>
<dbReference type="Gene3D" id="3.40.50.300">
    <property type="entry name" value="P-loop containing nucleotide triphosphate hydrolases"/>
    <property type="match status" value="1"/>
</dbReference>
<gene>
    <name evidence="11" type="ORF">ACFO60_29160</name>
</gene>
<accession>A0ABV9CR68</accession>
<evidence type="ECO:0000256" key="4">
    <source>
        <dbReference type="ARBA" id="ARBA00022679"/>
    </source>
</evidence>
<dbReference type="PANTHER" id="PTHR43442">
    <property type="entry name" value="GLUCONOKINASE-RELATED"/>
    <property type="match status" value="1"/>
</dbReference>
<dbReference type="InterPro" id="IPR031322">
    <property type="entry name" value="Shikimate/glucono_kinase"/>
</dbReference>
<feature type="region of interest" description="Disordered" evidence="10">
    <location>
        <begin position="178"/>
        <end position="204"/>
    </location>
</feature>
<comment type="pathway">
    <text evidence="1">Carbohydrate acid metabolism.</text>
</comment>
<dbReference type="RefSeq" id="WP_380846303.1">
    <property type="nucleotide sequence ID" value="NZ_JBHSFP010000026.1"/>
</dbReference>